<reference evidence="1" key="1">
    <citation type="submission" date="2021-03" db="EMBL/GenBank/DDBJ databases">
        <title>Draft genome sequence of rust myrtle Austropuccinia psidii MF-1, a brazilian biotype.</title>
        <authorList>
            <person name="Quecine M.C."/>
            <person name="Pachon D.M.R."/>
            <person name="Bonatelli M.L."/>
            <person name="Correr F.H."/>
            <person name="Franceschini L.M."/>
            <person name="Leite T.F."/>
            <person name="Margarido G.R.A."/>
            <person name="Almeida C.A."/>
            <person name="Ferrarezi J.A."/>
            <person name="Labate C.A."/>
        </authorList>
    </citation>
    <scope>NUCLEOTIDE SEQUENCE</scope>
    <source>
        <strain evidence="1">MF-1</strain>
    </source>
</reference>
<sequence>MENSQGVKTPCNGKFLNELESIGEVIMLTEYQQAIDILNYIAQHTLPHISYTVNSLSRYATHPNNKHWVALKHILHYLKGTLSLSLCYIQHCSSDLRGLVGWADAEYAHD</sequence>
<protein>
    <submittedName>
        <fullName evidence="1">Uncharacterized protein</fullName>
    </submittedName>
</protein>
<evidence type="ECO:0000313" key="1">
    <source>
        <dbReference type="EMBL" id="MBW0465600.1"/>
    </source>
</evidence>
<accession>A0A9Q3BIQ7</accession>
<gene>
    <name evidence="1" type="ORF">O181_005315</name>
</gene>
<dbReference type="AlphaFoldDB" id="A0A9Q3BIQ7"/>
<dbReference type="PANTHER" id="PTHR11439:SF486">
    <property type="entry name" value="RLK (RECEPTOR-LIKE KINASE) PROTEIN, PUTATIVE-RELATED"/>
    <property type="match status" value="1"/>
</dbReference>
<dbReference type="PANTHER" id="PTHR11439">
    <property type="entry name" value="GAG-POL-RELATED RETROTRANSPOSON"/>
    <property type="match status" value="1"/>
</dbReference>
<evidence type="ECO:0000313" key="2">
    <source>
        <dbReference type="Proteomes" id="UP000765509"/>
    </source>
</evidence>
<proteinExistence type="predicted"/>
<comment type="caution">
    <text evidence="1">The sequence shown here is derived from an EMBL/GenBank/DDBJ whole genome shotgun (WGS) entry which is preliminary data.</text>
</comment>
<dbReference type="Proteomes" id="UP000765509">
    <property type="component" value="Unassembled WGS sequence"/>
</dbReference>
<organism evidence="1 2">
    <name type="scientific">Austropuccinia psidii MF-1</name>
    <dbReference type="NCBI Taxonomy" id="1389203"/>
    <lineage>
        <taxon>Eukaryota</taxon>
        <taxon>Fungi</taxon>
        <taxon>Dikarya</taxon>
        <taxon>Basidiomycota</taxon>
        <taxon>Pucciniomycotina</taxon>
        <taxon>Pucciniomycetes</taxon>
        <taxon>Pucciniales</taxon>
        <taxon>Sphaerophragmiaceae</taxon>
        <taxon>Austropuccinia</taxon>
    </lineage>
</organism>
<dbReference type="EMBL" id="AVOT02001080">
    <property type="protein sequence ID" value="MBW0465600.1"/>
    <property type="molecule type" value="Genomic_DNA"/>
</dbReference>
<name>A0A9Q3BIQ7_9BASI</name>
<keyword evidence="2" id="KW-1185">Reference proteome</keyword>